<protein>
    <submittedName>
        <fullName evidence="1">Uncharacterized protein</fullName>
    </submittedName>
</protein>
<accession>A0A158K9X4</accession>
<dbReference type="EMBL" id="FCON02000072">
    <property type="protein sequence ID" value="SAL77523.1"/>
    <property type="molecule type" value="Genomic_DNA"/>
</dbReference>
<comment type="caution">
    <text evidence="1">The sequence shown here is derived from an EMBL/GenBank/DDBJ whole genome shotgun (WGS) entry which is preliminary data.</text>
</comment>
<dbReference type="RefSeq" id="WP_235028507.1">
    <property type="nucleotide sequence ID" value="NZ_FCON02000072.1"/>
</dbReference>
<dbReference type="AlphaFoldDB" id="A0A158K9X4"/>
<gene>
    <name evidence="1" type="ORF">AWB68_05217</name>
</gene>
<reference evidence="1" key="1">
    <citation type="submission" date="2016-01" db="EMBL/GenBank/DDBJ databases">
        <authorList>
            <person name="Peeters C."/>
        </authorList>
    </citation>
    <scope>NUCLEOTIDE SEQUENCE [LARGE SCALE GENOMIC DNA]</scope>
    <source>
        <strain evidence="1">LMG 22940</strain>
    </source>
</reference>
<dbReference type="Proteomes" id="UP000054770">
    <property type="component" value="Unassembled WGS sequence"/>
</dbReference>
<evidence type="ECO:0000313" key="2">
    <source>
        <dbReference type="Proteomes" id="UP000054770"/>
    </source>
</evidence>
<keyword evidence="2" id="KW-1185">Reference proteome</keyword>
<proteinExistence type="predicted"/>
<name>A0A158K9X4_9BURK</name>
<evidence type="ECO:0000313" key="1">
    <source>
        <dbReference type="EMBL" id="SAL77523.1"/>
    </source>
</evidence>
<sequence length="122" mass="13531">MTEAKLTKWNHFHDWYLDRVSIGPNAEPRELTLGLYLEDKRASVTFEGVTCFSLEGLGLLNIVYSIRIVEATGKNYDDVSAALNKGERLSKRKGANLAFMYASLGAELAIEFDSLRIESAAG</sequence>
<organism evidence="1 2">
    <name type="scientific">Caballeronia choica</name>
    <dbReference type="NCBI Taxonomy" id="326476"/>
    <lineage>
        <taxon>Bacteria</taxon>
        <taxon>Pseudomonadati</taxon>
        <taxon>Pseudomonadota</taxon>
        <taxon>Betaproteobacteria</taxon>
        <taxon>Burkholderiales</taxon>
        <taxon>Burkholderiaceae</taxon>
        <taxon>Caballeronia</taxon>
    </lineage>
</organism>